<evidence type="ECO:0000256" key="2">
    <source>
        <dbReference type="SAM" id="Phobius"/>
    </source>
</evidence>
<keyword evidence="2" id="KW-0472">Membrane</keyword>
<dbReference type="EMBL" id="VIGI01000001">
    <property type="protein sequence ID" value="KAB8304768.1"/>
    <property type="molecule type" value="Genomic_DNA"/>
</dbReference>
<keyword evidence="4" id="KW-1185">Reference proteome</keyword>
<feature type="region of interest" description="Disordered" evidence="1">
    <location>
        <begin position="451"/>
        <end position="472"/>
    </location>
</feature>
<evidence type="ECO:0000313" key="4">
    <source>
        <dbReference type="Proteomes" id="UP000326757"/>
    </source>
</evidence>
<feature type="transmembrane region" description="Helical" evidence="2">
    <location>
        <begin position="599"/>
        <end position="624"/>
    </location>
</feature>
<feature type="region of interest" description="Disordered" evidence="1">
    <location>
        <begin position="52"/>
        <end position="75"/>
    </location>
</feature>
<keyword evidence="2" id="KW-0812">Transmembrane</keyword>
<dbReference type="OrthoDB" id="4106209at2759"/>
<name>A0A5N6KM44_MONLA</name>
<comment type="caution">
    <text evidence="3">The sequence shown here is derived from an EMBL/GenBank/DDBJ whole genome shotgun (WGS) entry which is preliminary data.</text>
</comment>
<dbReference type="AlphaFoldDB" id="A0A5N6KM44"/>
<evidence type="ECO:0000313" key="3">
    <source>
        <dbReference type="EMBL" id="KAB8304768.1"/>
    </source>
</evidence>
<proteinExistence type="predicted"/>
<accession>A0A5N6KM44</accession>
<feature type="region of interest" description="Disordered" evidence="1">
    <location>
        <begin position="355"/>
        <end position="401"/>
    </location>
</feature>
<reference evidence="3 4" key="1">
    <citation type="submission" date="2019-06" db="EMBL/GenBank/DDBJ databases">
        <title>Genome Sequence of the Brown Rot Fungal Pathogen Monilinia laxa.</title>
        <authorList>
            <person name="De Miccolis Angelini R.M."/>
            <person name="Landi L."/>
            <person name="Abate D."/>
            <person name="Pollastro S."/>
            <person name="Romanazzi G."/>
            <person name="Faretra F."/>
        </authorList>
    </citation>
    <scope>NUCLEOTIDE SEQUENCE [LARGE SCALE GENOMIC DNA]</scope>
    <source>
        <strain evidence="3 4">Mlax316</strain>
    </source>
</reference>
<keyword evidence="2" id="KW-1133">Transmembrane helix</keyword>
<organism evidence="3 4">
    <name type="scientific">Monilinia laxa</name>
    <name type="common">Brown rot fungus</name>
    <name type="synonym">Sclerotinia laxa</name>
    <dbReference type="NCBI Taxonomy" id="61186"/>
    <lineage>
        <taxon>Eukaryota</taxon>
        <taxon>Fungi</taxon>
        <taxon>Dikarya</taxon>
        <taxon>Ascomycota</taxon>
        <taxon>Pezizomycotina</taxon>
        <taxon>Leotiomycetes</taxon>
        <taxon>Helotiales</taxon>
        <taxon>Sclerotiniaceae</taxon>
        <taxon>Monilinia</taxon>
    </lineage>
</organism>
<feature type="compositionally biased region" description="Polar residues" evidence="1">
    <location>
        <begin position="363"/>
        <end position="372"/>
    </location>
</feature>
<protein>
    <submittedName>
        <fullName evidence="3">Uncharacterized protein</fullName>
    </submittedName>
</protein>
<dbReference type="Proteomes" id="UP000326757">
    <property type="component" value="Unassembled WGS sequence"/>
</dbReference>
<sequence>MVTDDLFLTHGYKLQQFIPLLLIIKTTSHTSSSVAASPVSASLASASSSIHHLTSPHLTSPKRKGTPASQHSSKPAHQIIISSLPKYPPKSYRFYLAGNPKRPDIPIRHFLCLKFIQSFFDSQIIDNTKYRFTLGLCESLHIEINTTIAIGRNLSLGQEKDKLTYLGSNTDPPVSGAFPCRISKILQGIQSLYNHALLSVPTPPRPIVKTTLAAESSLSFINIIASSAIMKCRPIDQIVYECMFPKPKTGDPQSFHSFLQRSLVPEVRHETQAFYGHLTSQEAKYPGLDYSYPPHRVRLSRFPWHRRLFRAFDNLKLTDHEIATLTKWEGTRWAKERFEKEQGILIRDTTGDGIGDWVPPALRQSSGGQRTTLMDEEEESVEDGKLDENDPEEDGESDTEITSVGTALNERLRAAAAQRAAGNLNATMDPEWEEWLKDAVEGNIDVSNTELSPDANIVGTRPIPSSSRVYTPSAGISNPSGLVPLANMISSQRNQRRPATHHVFSEANRARNRAAQHSITADSYYRNPATQNSEPRNSLVKYLISSSYPKDDSTVSFRILICYITYRRSDVPHSMVHLSMAFSPQGLAKQAGRQAGTNLGALLFLTILIVILHIIQSFLTYFIIII</sequence>
<feature type="compositionally biased region" description="Acidic residues" evidence="1">
    <location>
        <begin position="389"/>
        <end position="399"/>
    </location>
</feature>
<feature type="compositionally biased region" description="Polar residues" evidence="1">
    <location>
        <begin position="463"/>
        <end position="472"/>
    </location>
</feature>
<evidence type="ECO:0000256" key="1">
    <source>
        <dbReference type="SAM" id="MobiDB-lite"/>
    </source>
</evidence>
<gene>
    <name evidence="3" type="ORF">EYC80_004117</name>
</gene>